<evidence type="ECO:0000256" key="5">
    <source>
        <dbReference type="ARBA" id="ARBA00022519"/>
    </source>
</evidence>
<dbReference type="GO" id="GO:0005886">
    <property type="term" value="C:plasma membrane"/>
    <property type="evidence" value="ECO:0007669"/>
    <property type="project" value="UniProtKB-SubCell"/>
</dbReference>
<evidence type="ECO:0000313" key="13">
    <source>
        <dbReference type="EMBL" id="GET37869.1"/>
    </source>
</evidence>
<keyword evidence="5" id="KW-0997">Cell inner membrane</keyword>
<dbReference type="AlphaFoldDB" id="A0AAV3WGY1"/>
<evidence type="ECO:0000256" key="7">
    <source>
        <dbReference type="ARBA" id="ARBA00022989"/>
    </source>
</evidence>
<gene>
    <name evidence="13" type="ORF">MiSe_26230</name>
</gene>
<dbReference type="Proteomes" id="UP001050975">
    <property type="component" value="Unassembled WGS sequence"/>
</dbReference>
<dbReference type="InterPro" id="IPR001992">
    <property type="entry name" value="T2SS_GspF/T4SS_PilC_CS"/>
</dbReference>
<evidence type="ECO:0000256" key="8">
    <source>
        <dbReference type="ARBA" id="ARBA00023136"/>
    </source>
</evidence>
<evidence type="ECO:0000256" key="9">
    <source>
        <dbReference type="RuleBase" id="RU003923"/>
    </source>
</evidence>
<dbReference type="PANTHER" id="PTHR30012">
    <property type="entry name" value="GENERAL SECRETION PATHWAY PROTEIN"/>
    <property type="match status" value="1"/>
</dbReference>
<protein>
    <submittedName>
        <fullName evidence="13">Type II secretion system protein</fullName>
    </submittedName>
</protein>
<evidence type="ECO:0000256" key="10">
    <source>
        <dbReference type="SAM" id="Coils"/>
    </source>
</evidence>
<dbReference type="EMBL" id="BLAY01000035">
    <property type="protein sequence ID" value="GET37869.1"/>
    <property type="molecule type" value="Genomic_DNA"/>
</dbReference>
<keyword evidence="14" id="KW-1185">Reference proteome</keyword>
<feature type="transmembrane region" description="Helical" evidence="11">
    <location>
        <begin position="268"/>
        <end position="285"/>
    </location>
</feature>
<dbReference type="Gene3D" id="1.20.81.30">
    <property type="entry name" value="Type II secretion system (T2SS), domain F"/>
    <property type="match status" value="2"/>
</dbReference>
<feature type="transmembrane region" description="Helical" evidence="11">
    <location>
        <begin position="208"/>
        <end position="233"/>
    </location>
</feature>
<dbReference type="InterPro" id="IPR042094">
    <property type="entry name" value="T2SS_GspF_sf"/>
</dbReference>
<reference evidence="13" key="1">
    <citation type="submission" date="2019-10" db="EMBL/GenBank/DDBJ databases">
        <title>Draft genome sequece of Microseira wollei NIES-4236.</title>
        <authorList>
            <person name="Yamaguchi H."/>
            <person name="Suzuki S."/>
            <person name="Kawachi M."/>
        </authorList>
    </citation>
    <scope>NUCLEOTIDE SEQUENCE</scope>
    <source>
        <strain evidence="13">NIES-4236</strain>
    </source>
</reference>
<accession>A0AAV3WGY1</accession>
<feature type="transmembrane region" description="Helical" evidence="11">
    <location>
        <begin position="423"/>
        <end position="441"/>
    </location>
</feature>
<evidence type="ECO:0000256" key="11">
    <source>
        <dbReference type="SAM" id="Phobius"/>
    </source>
</evidence>
<keyword evidence="10" id="KW-0175">Coiled coil</keyword>
<dbReference type="PROSITE" id="PS00874">
    <property type="entry name" value="T2SP_F"/>
    <property type="match status" value="1"/>
</dbReference>
<feature type="domain" description="Type II secretion system protein GspF" evidence="12">
    <location>
        <begin position="107"/>
        <end position="230"/>
    </location>
</feature>
<dbReference type="Pfam" id="PF00482">
    <property type="entry name" value="T2SSF"/>
    <property type="match status" value="2"/>
</dbReference>
<evidence type="ECO:0000256" key="6">
    <source>
        <dbReference type="ARBA" id="ARBA00022692"/>
    </source>
</evidence>
<dbReference type="PANTHER" id="PTHR30012:SF0">
    <property type="entry name" value="TYPE II SECRETION SYSTEM PROTEIN F-RELATED"/>
    <property type="match status" value="1"/>
</dbReference>
<comment type="caution">
    <text evidence="13">The sequence shown here is derived from an EMBL/GenBank/DDBJ whole genome shotgun (WGS) entry which is preliminary data.</text>
</comment>
<comment type="similarity">
    <text evidence="2 9">Belongs to the GSP F family.</text>
</comment>
<keyword evidence="4" id="KW-1003">Cell membrane</keyword>
<evidence type="ECO:0000256" key="3">
    <source>
        <dbReference type="ARBA" id="ARBA00022448"/>
    </source>
</evidence>
<dbReference type="GO" id="GO:0009306">
    <property type="term" value="P:protein secretion"/>
    <property type="evidence" value="ECO:0007669"/>
    <property type="project" value="InterPro"/>
</dbReference>
<dbReference type="InterPro" id="IPR003004">
    <property type="entry name" value="GspF/PilC"/>
</dbReference>
<organism evidence="13 14">
    <name type="scientific">Microseira wollei NIES-4236</name>
    <dbReference type="NCBI Taxonomy" id="2530354"/>
    <lineage>
        <taxon>Bacteria</taxon>
        <taxon>Bacillati</taxon>
        <taxon>Cyanobacteriota</taxon>
        <taxon>Cyanophyceae</taxon>
        <taxon>Oscillatoriophycideae</taxon>
        <taxon>Aerosakkonematales</taxon>
        <taxon>Aerosakkonemataceae</taxon>
        <taxon>Microseira</taxon>
    </lineage>
</organism>
<feature type="domain" description="Type II secretion system protein GspF" evidence="12">
    <location>
        <begin position="320"/>
        <end position="442"/>
    </location>
</feature>
<keyword evidence="6 9" id="KW-0812">Transmembrane</keyword>
<dbReference type="FunFam" id="1.20.81.30:FF:000001">
    <property type="entry name" value="Type II secretion system protein F"/>
    <property type="match status" value="2"/>
</dbReference>
<evidence type="ECO:0000256" key="2">
    <source>
        <dbReference type="ARBA" id="ARBA00005745"/>
    </source>
</evidence>
<proteinExistence type="inferred from homology"/>
<feature type="coiled-coil region" evidence="10">
    <location>
        <begin position="182"/>
        <end position="209"/>
    </location>
</feature>
<keyword evidence="3 9" id="KW-0813">Transport</keyword>
<comment type="subcellular location">
    <subcellularLocation>
        <location evidence="1">Cell inner membrane</location>
        <topology evidence="1">Multi-pass membrane protein</topology>
    </subcellularLocation>
    <subcellularLocation>
        <location evidence="9">Cell membrane</location>
        <topology evidence="9">Multi-pass membrane protein</topology>
    </subcellularLocation>
</comment>
<dbReference type="PRINTS" id="PR00812">
    <property type="entry name" value="BCTERIALGSPF"/>
</dbReference>
<sequence>MLYLEIGRATGEVESELEPPSLKGRGGFRNKFLSSVSAMPTFVAQVRDAQGKTKKEKIVAESLREARSRLREQYASVNDLKEAKGFSLDFDLQTAMASVTVKDKAIFSRQFAAMVNAGVALVRALGVLTEQNSNPKMKKALTAISADVNEGISLAEAMRKHPQCFDQLYTAMVEAGEVGGVLDEVLNRIAKLLEDAARLQNQVKSAMSYPVAVGSLAVIIFIGMTTLLLPIFAKIFEDIGLDLPEFTKFMLGISEFLRGPTLEEPKKNYNIVIFIFGLFGAAFAYRQWYKTPPGRLTMDKFFLKAPIFGDIVEKTAVARFCRTFGTLTRSGVPILSCLEIVRDTAGNQVIANAIDKARQEIQTGGMISIALQRENVFPILAIQMISIGEETGEIDKMLMKVADFYEDEVEQAVKSLTSILEPLMMIVIAVMVGAILLSMYLPMFKVFEGLG</sequence>
<keyword evidence="8 11" id="KW-0472">Membrane</keyword>
<evidence type="ECO:0000256" key="4">
    <source>
        <dbReference type="ARBA" id="ARBA00022475"/>
    </source>
</evidence>
<evidence type="ECO:0000259" key="12">
    <source>
        <dbReference type="Pfam" id="PF00482"/>
    </source>
</evidence>
<dbReference type="InterPro" id="IPR018076">
    <property type="entry name" value="T2SS_GspF_dom"/>
</dbReference>
<evidence type="ECO:0000313" key="14">
    <source>
        <dbReference type="Proteomes" id="UP001050975"/>
    </source>
</evidence>
<evidence type="ECO:0000256" key="1">
    <source>
        <dbReference type="ARBA" id="ARBA00004429"/>
    </source>
</evidence>
<keyword evidence="7 11" id="KW-1133">Transmembrane helix</keyword>
<name>A0AAV3WGY1_9CYAN</name>